<proteinExistence type="predicted"/>
<keyword evidence="2" id="KW-1185">Reference proteome</keyword>
<dbReference type="RefSeq" id="WP_155290516.1">
    <property type="nucleotide sequence ID" value="NZ_JAUQOQ010000007.1"/>
</dbReference>
<evidence type="ECO:0000313" key="2">
    <source>
        <dbReference type="Proteomes" id="UP001577047"/>
    </source>
</evidence>
<name>A0ABV4ZD72_9PSED</name>
<accession>A0ABV4ZD72</accession>
<dbReference type="Proteomes" id="UP001577047">
    <property type="component" value="Unassembled WGS sequence"/>
</dbReference>
<dbReference type="EMBL" id="JBHFXX010000022">
    <property type="protein sequence ID" value="MFB3802584.1"/>
    <property type="molecule type" value="Genomic_DNA"/>
</dbReference>
<evidence type="ECO:0000313" key="1">
    <source>
        <dbReference type="EMBL" id="MFB3802584.1"/>
    </source>
</evidence>
<sequence length="47" mass="5442">MGYLFRGLSNKLNEQDAERVEQPVEQATEQREALQLAEHEQVELKGE</sequence>
<comment type="caution">
    <text evidence="1">The sequence shown here is derived from an EMBL/GenBank/DDBJ whole genome shotgun (WGS) entry which is preliminary data.</text>
</comment>
<gene>
    <name evidence="1" type="ORF">ACE1YR_19465</name>
</gene>
<protein>
    <submittedName>
        <fullName evidence="1">Uncharacterized protein</fullName>
    </submittedName>
</protein>
<reference evidence="1 2" key="1">
    <citation type="submission" date="2024-09" db="EMBL/GenBank/DDBJ databases">
        <authorList>
            <person name="Fullem K."/>
        </authorList>
    </citation>
    <scope>NUCLEOTIDE SEQUENCE [LARGE SCALE GENOMIC DNA]</scope>
    <source>
        <strain evidence="2">K1(2024)</strain>
    </source>
</reference>
<organism evidence="1 2">
    <name type="scientific">Pseudomonas boreofloridensis</name>
    <dbReference type="NCBI Taxonomy" id="3064348"/>
    <lineage>
        <taxon>Bacteria</taxon>
        <taxon>Pseudomonadati</taxon>
        <taxon>Pseudomonadota</taxon>
        <taxon>Gammaproteobacteria</taxon>
        <taxon>Pseudomonadales</taxon>
        <taxon>Pseudomonadaceae</taxon>
        <taxon>Pseudomonas</taxon>
    </lineage>
</organism>